<dbReference type="GO" id="GO:0004497">
    <property type="term" value="F:monooxygenase activity"/>
    <property type="evidence" value="ECO:0007669"/>
    <property type="project" value="InterPro"/>
</dbReference>
<dbReference type="GO" id="GO:0005506">
    <property type="term" value="F:iron ion binding"/>
    <property type="evidence" value="ECO:0007669"/>
    <property type="project" value="InterPro"/>
</dbReference>
<dbReference type="Pfam" id="PF00067">
    <property type="entry name" value="p450"/>
    <property type="match status" value="1"/>
</dbReference>
<dbReference type="CDD" id="cd11070">
    <property type="entry name" value="CYP56-like"/>
    <property type="match status" value="1"/>
</dbReference>
<keyword evidence="2" id="KW-0408">Iron</keyword>
<dbReference type="GO" id="GO:0020037">
    <property type="term" value="F:heme binding"/>
    <property type="evidence" value="ECO:0007669"/>
    <property type="project" value="InterPro"/>
</dbReference>
<dbReference type="SUPFAM" id="SSF48264">
    <property type="entry name" value="Cytochrome P450"/>
    <property type="match status" value="1"/>
</dbReference>
<evidence type="ECO:0008006" key="5">
    <source>
        <dbReference type="Google" id="ProtNLM"/>
    </source>
</evidence>
<dbReference type="PRINTS" id="PR00385">
    <property type="entry name" value="P450"/>
</dbReference>
<dbReference type="OrthoDB" id="1470350at2759"/>
<dbReference type="GO" id="GO:0016705">
    <property type="term" value="F:oxidoreductase activity, acting on paired donors, with incorporation or reduction of molecular oxygen"/>
    <property type="evidence" value="ECO:0007669"/>
    <property type="project" value="InterPro"/>
</dbReference>
<dbReference type="InterPro" id="IPR050121">
    <property type="entry name" value="Cytochrome_P450_monoxygenase"/>
</dbReference>
<dbReference type="EMBL" id="RZGK01000008">
    <property type="protein sequence ID" value="KAF9697251.1"/>
    <property type="molecule type" value="Genomic_DNA"/>
</dbReference>
<reference evidence="3" key="2">
    <citation type="submission" date="2020-09" db="EMBL/GenBank/DDBJ databases">
        <title>Reference genome assembly for Australian Ascochyta lentis isolate Al4.</title>
        <authorList>
            <person name="Lee R.C."/>
            <person name="Farfan-Caceres L.M."/>
            <person name="Debler J.W."/>
            <person name="Williams A.H."/>
            <person name="Henares B.M."/>
        </authorList>
    </citation>
    <scope>NUCLEOTIDE SEQUENCE</scope>
    <source>
        <strain evidence="3">Al4</strain>
    </source>
</reference>
<dbReference type="Gene3D" id="1.10.630.10">
    <property type="entry name" value="Cytochrome P450"/>
    <property type="match status" value="1"/>
</dbReference>
<comment type="caution">
    <text evidence="3">The sequence shown here is derived from an EMBL/GenBank/DDBJ whole genome shotgun (WGS) entry which is preliminary data.</text>
</comment>
<evidence type="ECO:0000256" key="2">
    <source>
        <dbReference type="PIRSR" id="PIRSR602401-1"/>
    </source>
</evidence>
<dbReference type="PANTHER" id="PTHR24305:SF166">
    <property type="entry name" value="CYTOCHROME P450 12A4, MITOCHONDRIAL-RELATED"/>
    <property type="match status" value="1"/>
</dbReference>
<evidence type="ECO:0000313" key="3">
    <source>
        <dbReference type="EMBL" id="KAF9697251.1"/>
    </source>
</evidence>
<comment type="cofactor">
    <cofactor evidence="2">
        <name>heme</name>
        <dbReference type="ChEBI" id="CHEBI:30413"/>
    </cofactor>
</comment>
<dbReference type="PRINTS" id="PR00463">
    <property type="entry name" value="EP450I"/>
</dbReference>
<evidence type="ECO:0000313" key="4">
    <source>
        <dbReference type="Proteomes" id="UP000651452"/>
    </source>
</evidence>
<dbReference type="InterPro" id="IPR002401">
    <property type="entry name" value="Cyt_P450_E_grp-I"/>
</dbReference>
<protein>
    <recommendedName>
        <fullName evidence="5">Cytochrome P450</fullName>
    </recommendedName>
</protein>
<evidence type="ECO:0000256" key="1">
    <source>
        <dbReference type="ARBA" id="ARBA00010617"/>
    </source>
</evidence>
<dbReference type="PANTHER" id="PTHR24305">
    <property type="entry name" value="CYTOCHROME P450"/>
    <property type="match status" value="1"/>
</dbReference>
<organism evidence="3 4">
    <name type="scientific">Ascochyta lentis</name>
    <dbReference type="NCBI Taxonomy" id="205686"/>
    <lineage>
        <taxon>Eukaryota</taxon>
        <taxon>Fungi</taxon>
        <taxon>Dikarya</taxon>
        <taxon>Ascomycota</taxon>
        <taxon>Pezizomycotina</taxon>
        <taxon>Dothideomycetes</taxon>
        <taxon>Pleosporomycetidae</taxon>
        <taxon>Pleosporales</taxon>
        <taxon>Pleosporineae</taxon>
        <taxon>Didymellaceae</taxon>
        <taxon>Ascochyta</taxon>
    </lineage>
</organism>
<gene>
    <name evidence="3" type="ORF">EKO04_005117</name>
</gene>
<reference evidence="3" key="1">
    <citation type="submission" date="2018-12" db="EMBL/GenBank/DDBJ databases">
        <authorList>
            <person name="Syme R.A."/>
            <person name="Farfan-Caceres L."/>
            <person name="Lichtenzveig J."/>
        </authorList>
    </citation>
    <scope>NUCLEOTIDE SEQUENCE</scope>
    <source>
        <strain evidence="3">Al4</strain>
    </source>
</reference>
<feature type="binding site" description="axial binding residue" evidence="2">
    <location>
        <position position="497"/>
    </location>
    <ligand>
        <name>heme</name>
        <dbReference type="ChEBI" id="CHEBI:30413"/>
    </ligand>
    <ligandPart>
        <name>Fe</name>
        <dbReference type="ChEBI" id="CHEBI:18248"/>
    </ligandPart>
</feature>
<proteinExistence type="inferred from homology"/>
<name>A0A8H7ME81_9PLEO</name>
<comment type="similarity">
    <text evidence="1">Belongs to the cytochrome P450 family.</text>
</comment>
<keyword evidence="2" id="KW-0349">Heme</keyword>
<dbReference type="InterPro" id="IPR001128">
    <property type="entry name" value="Cyt_P450"/>
</dbReference>
<dbReference type="Proteomes" id="UP000651452">
    <property type="component" value="Unassembled WGS sequence"/>
</dbReference>
<dbReference type="InterPro" id="IPR036396">
    <property type="entry name" value="Cyt_P450_sf"/>
</dbReference>
<keyword evidence="4" id="KW-1185">Reference proteome</keyword>
<sequence length="571" mass="64604">MFFAILTTLLALFGVLFSWSAITLRGNVAKAKTTGLPLLVRWIDLTNPLWMMFGSSIVLKARAWGIGTKHFRRFYLFGWEANERHAIHAELGPAFMLVSPGHNYLCVSDPDVIADVIHRRTDFRRNMEQFAVVNVYGKNLSTVDDDEWKKHRKITAITFTEKNNELVWRQSLAQARGMLDYWLQQPSVSTIADDTKVFTLNVLAAAIFNKPYAFQSATGSKNNTGPRDDSSLYRDSLGQILAYIIPIFICGEHGLQSWWAPKSWKSAGKAIATFRDYVSGLIREERDNLGQGLQKNQHLVAALVRASETEMHEHGDSVPGRKNMTLTEEEIISNLFVYAFAGNDTTAISLAHLLVDLAAHPEAQEWIAEELRHYLPDEDASKWDYKVYPQLKRCLAAMMESLRLNHPLGQIAKETGVYAQPLRIGSRDIIIPPGTSIHLNTVALHTDPQYWGEDAMQWNPRRFITVPEGAVPDFENEILASDTQSRFLPWATGQRVCPGKKFSQVEVVAVLALLLRSYIVQPQRRAGETMADARRRVFKTGMEVDHEGHILHEIRNPGLIALTWTRRRTTG</sequence>
<dbReference type="AlphaFoldDB" id="A0A8H7ME81"/>
<accession>A0A8H7ME81</accession>
<keyword evidence="2" id="KW-0479">Metal-binding</keyword>